<evidence type="ECO:0000256" key="6">
    <source>
        <dbReference type="ARBA" id="ARBA00022946"/>
    </source>
</evidence>
<protein>
    <recommendedName>
        <fullName evidence="12">Enoyl-[acyl-carrier-protein] reductase, mitochondrial</fullName>
        <ecNumber evidence="11">1.3.1.104</ecNumber>
    </recommendedName>
    <alternativeName>
        <fullName evidence="13">2-enoyl thioester reductase</fullName>
    </alternativeName>
</protein>
<evidence type="ECO:0000256" key="5">
    <source>
        <dbReference type="ARBA" id="ARBA00022857"/>
    </source>
</evidence>
<keyword evidence="17" id="KW-1185">Reference proteome</keyword>
<dbReference type="GO" id="GO:0141148">
    <property type="term" value="F:enoyl-[acyl-carrier-protein] reductase (NADPH) activity"/>
    <property type="evidence" value="ECO:0007669"/>
    <property type="project" value="UniProtKB-EC"/>
</dbReference>
<evidence type="ECO:0000256" key="13">
    <source>
        <dbReference type="ARBA" id="ARBA00042123"/>
    </source>
</evidence>
<dbReference type="AlphaFoldDB" id="A0A5E4Q1M8"/>
<dbReference type="Gene3D" id="3.40.50.720">
    <property type="entry name" value="NAD(P)-binding Rossmann-like Domain"/>
    <property type="match status" value="1"/>
</dbReference>
<dbReference type="PANTHER" id="PTHR43981">
    <property type="entry name" value="ENOYL-[ACYL-CARRIER-PROTEIN] REDUCTASE, MITOCHONDRIAL"/>
    <property type="match status" value="1"/>
</dbReference>
<dbReference type="SUPFAM" id="SSF51735">
    <property type="entry name" value="NAD(P)-binding Rossmann-fold domains"/>
    <property type="match status" value="1"/>
</dbReference>
<dbReference type="Gene3D" id="3.90.180.10">
    <property type="entry name" value="Medium-chain alcohol dehydrogenases, catalytic domain"/>
    <property type="match status" value="1"/>
</dbReference>
<evidence type="ECO:0000256" key="9">
    <source>
        <dbReference type="ARBA" id="ARBA00023128"/>
    </source>
</evidence>
<organism evidence="16 17">
    <name type="scientific">Leptidea sinapis</name>
    <dbReference type="NCBI Taxonomy" id="189913"/>
    <lineage>
        <taxon>Eukaryota</taxon>
        <taxon>Metazoa</taxon>
        <taxon>Ecdysozoa</taxon>
        <taxon>Arthropoda</taxon>
        <taxon>Hexapoda</taxon>
        <taxon>Insecta</taxon>
        <taxon>Pterygota</taxon>
        <taxon>Neoptera</taxon>
        <taxon>Endopterygota</taxon>
        <taxon>Lepidoptera</taxon>
        <taxon>Glossata</taxon>
        <taxon>Ditrysia</taxon>
        <taxon>Papilionoidea</taxon>
        <taxon>Pieridae</taxon>
        <taxon>Dismorphiinae</taxon>
        <taxon>Leptidea</taxon>
    </lineage>
</organism>
<dbReference type="SUPFAM" id="SSF50129">
    <property type="entry name" value="GroES-like"/>
    <property type="match status" value="1"/>
</dbReference>
<evidence type="ECO:0000256" key="1">
    <source>
        <dbReference type="ARBA" id="ARBA00004173"/>
    </source>
</evidence>
<keyword evidence="8" id="KW-0443">Lipid metabolism</keyword>
<comment type="subcellular location">
    <subcellularLocation>
        <location evidence="1">Mitochondrion</location>
    </subcellularLocation>
</comment>
<keyword evidence="10" id="KW-0275">Fatty acid biosynthesis</keyword>
<evidence type="ECO:0000256" key="12">
    <source>
        <dbReference type="ARBA" id="ARBA00041058"/>
    </source>
</evidence>
<dbReference type="InterPro" id="IPR051034">
    <property type="entry name" value="Mito_Enoyl-ACP_Reductase"/>
</dbReference>
<dbReference type="InterPro" id="IPR020843">
    <property type="entry name" value="ER"/>
</dbReference>
<accession>A0A5E4Q1M8</accession>
<keyword evidence="6" id="KW-0809">Transit peptide</keyword>
<keyword evidence="5" id="KW-0521">NADP</keyword>
<dbReference type="Pfam" id="PF00107">
    <property type="entry name" value="ADH_zinc_N"/>
    <property type="match status" value="1"/>
</dbReference>
<sequence>MKILSAINASRCVLTLLKPNKTSIIIRITQQRNLMSKQLVYDQFGDPLHVVKFRESEVPALGPTDVLVRMLAAPVNPADINTIQGKYPVKVSLPSIPGNEGVGSVVDIGKNVKGISKSSKVILNRSLMGTWRDYAVLPEESLLVVPDDLGNVEAATISVNPCTAYRMLMDFVPLQAGDVVIQNGGNSACGQYVIQICKAWGVKTVNIVRDRPDIAKLKEYLQNLGATYVLTEEELRSTQIFKDGLKKPLLALNCVGGKSSSQLFRYLNDKGVMVTYGGMSREPVIVPTSAFIFKDMKCEGFWMTAWNHAAPATEKDKMIKDIISLMVSKQVKAPIHKMIKFDNFEEALKNAVSPQGFTGCKFILDFC</sequence>
<feature type="domain" description="Enoyl reductase (ER)" evidence="15">
    <location>
        <begin position="46"/>
        <end position="364"/>
    </location>
</feature>
<evidence type="ECO:0000256" key="4">
    <source>
        <dbReference type="ARBA" id="ARBA00022832"/>
    </source>
</evidence>
<evidence type="ECO:0000313" key="16">
    <source>
        <dbReference type="EMBL" id="VVC92122.1"/>
    </source>
</evidence>
<keyword evidence="4" id="KW-0276">Fatty acid metabolism</keyword>
<dbReference type="InterPro" id="IPR011032">
    <property type="entry name" value="GroES-like_sf"/>
</dbReference>
<dbReference type="SMART" id="SM00829">
    <property type="entry name" value="PKS_ER"/>
    <property type="match status" value="1"/>
</dbReference>
<evidence type="ECO:0000256" key="10">
    <source>
        <dbReference type="ARBA" id="ARBA00023160"/>
    </source>
</evidence>
<dbReference type="Proteomes" id="UP000324832">
    <property type="component" value="Unassembled WGS sequence"/>
</dbReference>
<comment type="catalytic activity">
    <reaction evidence="14">
        <text>a 2,3-saturated acyl-[ACP] + NADP(+) = a (2E)-enoyl-[ACP] + NADPH + H(+)</text>
        <dbReference type="Rhea" id="RHEA:22564"/>
        <dbReference type="Rhea" id="RHEA-COMP:9925"/>
        <dbReference type="Rhea" id="RHEA-COMP:9926"/>
        <dbReference type="ChEBI" id="CHEBI:15378"/>
        <dbReference type="ChEBI" id="CHEBI:57783"/>
        <dbReference type="ChEBI" id="CHEBI:58349"/>
        <dbReference type="ChEBI" id="CHEBI:78784"/>
        <dbReference type="ChEBI" id="CHEBI:78785"/>
        <dbReference type="EC" id="1.3.1.104"/>
    </reaction>
</comment>
<dbReference type="InterPro" id="IPR013149">
    <property type="entry name" value="ADH-like_C"/>
</dbReference>
<dbReference type="FunFam" id="3.40.50.720:FF:000112">
    <property type="entry name" value="Enoyl-[acyl-carrier-protein] reductase 1, mitochondrial"/>
    <property type="match status" value="1"/>
</dbReference>
<evidence type="ECO:0000256" key="3">
    <source>
        <dbReference type="ARBA" id="ARBA00022516"/>
    </source>
</evidence>
<evidence type="ECO:0000259" key="15">
    <source>
        <dbReference type="SMART" id="SM00829"/>
    </source>
</evidence>
<reference evidence="16 17" key="1">
    <citation type="submission" date="2017-07" db="EMBL/GenBank/DDBJ databases">
        <authorList>
            <person name="Talla V."/>
            <person name="Backstrom N."/>
        </authorList>
    </citation>
    <scope>NUCLEOTIDE SEQUENCE [LARGE SCALE GENOMIC DNA]</scope>
</reference>
<evidence type="ECO:0000256" key="11">
    <source>
        <dbReference type="ARBA" id="ARBA00038963"/>
    </source>
</evidence>
<evidence type="ECO:0000256" key="8">
    <source>
        <dbReference type="ARBA" id="ARBA00023098"/>
    </source>
</evidence>
<name>A0A5E4Q1M8_9NEOP</name>
<gene>
    <name evidence="16" type="ORF">LSINAPIS_LOCUS4638</name>
</gene>
<proteinExistence type="inferred from homology"/>
<comment type="similarity">
    <text evidence="2">Belongs to the zinc-containing alcohol dehydrogenase family. Quinone oxidoreductase subfamily.</text>
</comment>
<keyword evidence="3" id="KW-0444">Lipid biosynthesis</keyword>
<dbReference type="InterPro" id="IPR036291">
    <property type="entry name" value="NAD(P)-bd_dom_sf"/>
</dbReference>
<dbReference type="PANTHER" id="PTHR43981:SF2">
    <property type="entry name" value="ENOYL-[ACYL-CARRIER-PROTEIN] REDUCTASE, MITOCHONDRIAL"/>
    <property type="match status" value="1"/>
</dbReference>
<dbReference type="EMBL" id="FZQP02001226">
    <property type="protein sequence ID" value="VVC92122.1"/>
    <property type="molecule type" value="Genomic_DNA"/>
</dbReference>
<dbReference type="EC" id="1.3.1.104" evidence="11"/>
<keyword evidence="9" id="KW-0496">Mitochondrion</keyword>
<dbReference type="GO" id="GO:0006633">
    <property type="term" value="P:fatty acid biosynthetic process"/>
    <property type="evidence" value="ECO:0007669"/>
    <property type="project" value="UniProtKB-KW"/>
</dbReference>
<evidence type="ECO:0000313" key="17">
    <source>
        <dbReference type="Proteomes" id="UP000324832"/>
    </source>
</evidence>
<dbReference type="InterPro" id="IPR013154">
    <property type="entry name" value="ADH-like_N"/>
</dbReference>
<evidence type="ECO:0000256" key="14">
    <source>
        <dbReference type="ARBA" id="ARBA00048843"/>
    </source>
</evidence>
<dbReference type="CDD" id="cd08290">
    <property type="entry name" value="ETR"/>
    <property type="match status" value="1"/>
</dbReference>
<dbReference type="GO" id="GO:0005739">
    <property type="term" value="C:mitochondrion"/>
    <property type="evidence" value="ECO:0007669"/>
    <property type="project" value="UniProtKB-SubCell"/>
</dbReference>
<keyword evidence="7" id="KW-0560">Oxidoreductase</keyword>
<evidence type="ECO:0000256" key="2">
    <source>
        <dbReference type="ARBA" id="ARBA00010371"/>
    </source>
</evidence>
<dbReference type="Pfam" id="PF08240">
    <property type="entry name" value="ADH_N"/>
    <property type="match status" value="1"/>
</dbReference>
<evidence type="ECO:0000256" key="7">
    <source>
        <dbReference type="ARBA" id="ARBA00023002"/>
    </source>
</evidence>